<evidence type="ECO:0000313" key="3">
    <source>
        <dbReference type="EMBL" id="AOS83357.1"/>
    </source>
</evidence>
<sequence length="325" mass="36155">MPNQLRTLHAAGRGSAARLLLFVAMLFTALAGCSRKQNPAATTDPRGPRKTAVLLVSHGSPSESWRNALFDLEQRVAPAMLTSGSVTAVRTAFMEYTEPSIATRLKEFDREGFTDVVVVPLFLTVSPHSFDDLPTIMGQKEDPRSMETLKLEKIERYKPQAAIRMTPLLDFGDALRQNVVRRARALSKHPADEGIVLIGYGDEEYEKEWNELFVKVGQAVRQETGIDALTHGWCGHIVRYRPDSTTAAINRILKRKKRALVIPVLVAFDENFQVRIIGGGIEKADGGKERVSYKPDALLPDPAIEQWIVKAVKTEIETLNAKTRP</sequence>
<dbReference type="RefSeq" id="WP_069809078.1">
    <property type="nucleotide sequence ID" value="NZ_CP017305.1"/>
</dbReference>
<dbReference type="Gene3D" id="3.40.50.1400">
    <property type="match status" value="1"/>
</dbReference>
<dbReference type="Pfam" id="PF01903">
    <property type="entry name" value="CbiX"/>
    <property type="match status" value="1"/>
</dbReference>
<evidence type="ECO:0000313" key="4">
    <source>
        <dbReference type="Proteomes" id="UP000095185"/>
    </source>
</evidence>
<keyword evidence="2" id="KW-0456">Lyase</keyword>
<dbReference type="STRING" id="274537.BIU88_03880"/>
<dbReference type="OrthoDB" id="1066872at2"/>
<dbReference type="InterPro" id="IPR050963">
    <property type="entry name" value="Sirohydro_Cobaltochel/CbiX"/>
</dbReference>
<dbReference type="SUPFAM" id="SSF53800">
    <property type="entry name" value="Chelatase"/>
    <property type="match status" value="1"/>
</dbReference>
<dbReference type="GO" id="GO:0016829">
    <property type="term" value="F:lyase activity"/>
    <property type="evidence" value="ECO:0007669"/>
    <property type="project" value="UniProtKB-KW"/>
</dbReference>
<dbReference type="InterPro" id="IPR002762">
    <property type="entry name" value="CbiX-like"/>
</dbReference>
<dbReference type="GO" id="GO:0046872">
    <property type="term" value="F:metal ion binding"/>
    <property type="evidence" value="ECO:0007669"/>
    <property type="project" value="UniProtKB-KW"/>
</dbReference>
<name>A0A1D8D330_CHLLM</name>
<dbReference type="PANTHER" id="PTHR33542">
    <property type="entry name" value="SIROHYDROCHLORIN FERROCHELATASE, CHLOROPLASTIC"/>
    <property type="match status" value="1"/>
</dbReference>
<dbReference type="AlphaFoldDB" id="A0A1D8D330"/>
<evidence type="ECO:0000256" key="1">
    <source>
        <dbReference type="ARBA" id="ARBA00022723"/>
    </source>
</evidence>
<keyword evidence="1" id="KW-0479">Metal-binding</keyword>
<gene>
    <name evidence="3" type="ORF">BIU88_03880</name>
</gene>
<dbReference type="Proteomes" id="UP000095185">
    <property type="component" value="Chromosome"/>
</dbReference>
<keyword evidence="4" id="KW-1185">Reference proteome</keyword>
<organism evidence="3 4">
    <name type="scientific">Chlorobaculum limnaeum</name>
    <dbReference type="NCBI Taxonomy" id="274537"/>
    <lineage>
        <taxon>Bacteria</taxon>
        <taxon>Pseudomonadati</taxon>
        <taxon>Chlorobiota</taxon>
        <taxon>Chlorobiia</taxon>
        <taxon>Chlorobiales</taxon>
        <taxon>Chlorobiaceae</taxon>
        <taxon>Chlorobaculum</taxon>
    </lineage>
</organism>
<dbReference type="EMBL" id="CP017305">
    <property type="protein sequence ID" value="AOS83357.1"/>
    <property type="molecule type" value="Genomic_DNA"/>
</dbReference>
<accession>A0A1D8D330</accession>
<dbReference type="CDD" id="cd03416">
    <property type="entry name" value="CbiX_SirB_N"/>
    <property type="match status" value="1"/>
</dbReference>
<evidence type="ECO:0000256" key="2">
    <source>
        <dbReference type="ARBA" id="ARBA00023239"/>
    </source>
</evidence>
<dbReference type="PROSITE" id="PS51257">
    <property type="entry name" value="PROKAR_LIPOPROTEIN"/>
    <property type="match status" value="1"/>
</dbReference>
<dbReference type="PANTHER" id="PTHR33542:SF3">
    <property type="entry name" value="SIROHYDROCHLORIN FERROCHELATASE, CHLOROPLASTIC"/>
    <property type="match status" value="1"/>
</dbReference>
<reference evidence="3" key="1">
    <citation type="submission" date="2016-09" db="EMBL/GenBank/DDBJ databases">
        <title>Genome sequence of Chlorobaculum limnaeum.</title>
        <authorList>
            <person name="Liu Z."/>
            <person name="Tank M."/>
            <person name="Bryant D.A."/>
        </authorList>
    </citation>
    <scope>NUCLEOTIDE SEQUENCE [LARGE SCALE GENOMIC DNA]</scope>
    <source>
        <strain evidence="3">DSM 1677</strain>
    </source>
</reference>
<protein>
    <submittedName>
        <fullName evidence="3">Cobalamin biosynthesis protein CbiX</fullName>
    </submittedName>
</protein>
<dbReference type="KEGG" id="clz:BIU88_03880"/>
<proteinExistence type="predicted"/>